<organism evidence="2 3">
    <name type="scientific">Dongia mobilis</name>
    <dbReference type="NCBI Taxonomy" id="578943"/>
    <lineage>
        <taxon>Bacteria</taxon>
        <taxon>Pseudomonadati</taxon>
        <taxon>Pseudomonadota</taxon>
        <taxon>Alphaproteobacteria</taxon>
        <taxon>Rhodospirillales</taxon>
        <taxon>Dongiaceae</taxon>
        <taxon>Dongia</taxon>
    </lineage>
</organism>
<sequence length="205" mass="22102">MFYEPRLDNSGLAIDPLKALVVPRPIAWVSSVDLAGRVNLAPFSFFNLVAEAPPIVVFAPYGRKRNGEIKDTKVNIEAVGAFVVHLATWDLREAMNASSAQLPHGTDEAALAGLEMVPSRLVAAPRLAAAPVALECRYLKTTDLPSLDPDEPNGVIFGEVVGIHIDDGLITAEGRVDIARAKPIARLGYSLYAAVTETFRMTRPD</sequence>
<dbReference type="SUPFAM" id="SSF50475">
    <property type="entry name" value="FMN-binding split barrel"/>
    <property type="match status" value="1"/>
</dbReference>
<dbReference type="SMART" id="SM00903">
    <property type="entry name" value="Flavin_Reduct"/>
    <property type="match status" value="1"/>
</dbReference>
<dbReference type="RefSeq" id="WP_133613390.1">
    <property type="nucleotide sequence ID" value="NZ_SNYW01000008.1"/>
</dbReference>
<dbReference type="GO" id="GO:0016646">
    <property type="term" value="F:oxidoreductase activity, acting on the CH-NH group of donors, NAD or NADP as acceptor"/>
    <property type="evidence" value="ECO:0007669"/>
    <property type="project" value="UniProtKB-ARBA"/>
</dbReference>
<keyword evidence="3" id="KW-1185">Reference proteome</keyword>
<dbReference type="InterPro" id="IPR012349">
    <property type="entry name" value="Split_barrel_FMN-bd"/>
</dbReference>
<reference evidence="2 3" key="1">
    <citation type="submission" date="2019-03" db="EMBL/GenBank/DDBJ databases">
        <title>Genomic Encyclopedia of Type Strains, Phase III (KMG-III): the genomes of soil and plant-associated and newly described type strains.</title>
        <authorList>
            <person name="Whitman W."/>
        </authorList>
    </citation>
    <scope>NUCLEOTIDE SEQUENCE [LARGE SCALE GENOMIC DNA]</scope>
    <source>
        <strain evidence="2 3">CGMCC 1.7660</strain>
    </source>
</reference>
<name>A0A4V3DES7_9PROT</name>
<dbReference type="PANTHER" id="PTHR43812:SF2">
    <property type="entry name" value="FLAVIN REDUCTASE LIKE DOMAIN-CONTAINING PROTEIN"/>
    <property type="match status" value="1"/>
</dbReference>
<dbReference type="OrthoDB" id="9783347at2"/>
<dbReference type="PANTHER" id="PTHR43812">
    <property type="entry name" value="BLR2425 PROTEIN"/>
    <property type="match status" value="1"/>
</dbReference>
<accession>A0A4V3DES7</accession>
<dbReference type="InterPro" id="IPR002563">
    <property type="entry name" value="Flavin_Rdtase-like_dom"/>
</dbReference>
<dbReference type="Proteomes" id="UP000295783">
    <property type="component" value="Unassembled WGS sequence"/>
</dbReference>
<dbReference type="Pfam" id="PF01613">
    <property type="entry name" value="Flavin_Reduct"/>
    <property type="match status" value="1"/>
</dbReference>
<dbReference type="GO" id="GO:0010181">
    <property type="term" value="F:FMN binding"/>
    <property type="evidence" value="ECO:0007669"/>
    <property type="project" value="InterPro"/>
</dbReference>
<evidence type="ECO:0000313" key="2">
    <source>
        <dbReference type="EMBL" id="TDQ82078.1"/>
    </source>
</evidence>
<evidence type="ECO:0000313" key="3">
    <source>
        <dbReference type="Proteomes" id="UP000295783"/>
    </source>
</evidence>
<gene>
    <name evidence="2" type="ORF">A8950_1898</name>
</gene>
<dbReference type="AlphaFoldDB" id="A0A4V3DES7"/>
<dbReference type="Gene3D" id="2.30.110.10">
    <property type="entry name" value="Electron Transport, Fmn-binding Protein, Chain A"/>
    <property type="match status" value="1"/>
</dbReference>
<dbReference type="EMBL" id="SNYW01000008">
    <property type="protein sequence ID" value="TDQ82078.1"/>
    <property type="molecule type" value="Genomic_DNA"/>
</dbReference>
<comment type="caution">
    <text evidence="2">The sequence shown here is derived from an EMBL/GenBank/DDBJ whole genome shotgun (WGS) entry which is preliminary data.</text>
</comment>
<proteinExistence type="predicted"/>
<feature type="domain" description="Flavin reductase like" evidence="1">
    <location>
        <begin position="19"/>
        <end position="178"/>
    </location>
</feature>
<protein>
    <submittedName>
        <fullName evidence="2">Flavin reductase (DIM6/NTAB) family NADH-FMN oxidoreductase RutF</fullName>
    </submittedName>
</protein>
<evidence type="ECO:0000259" key="1">
    <source>
        <dbReference type="SMART" id="SM00903"/>
    </source>
</evidence>